<name>A0A6A5APA7_APHAT</name>
<evidence type="ECO:0000256" key="1">
    <source>
        <dbReference type="SAM" id="MobiDB-lite"/>
    </source>
</evidence>
<protein>
    <submittedName>
        <fullName evidence="2">Uncharacterized protein</fullName>
    </submittedName>
</protein>
<feature type="non-terminal residue" evidence="2">
    <location>
        <position position="873"/>
    </location>
</feature>
<proteinExistence type="predicted"/>
<evidence type="ECO:0000313" key="3">
    <source>
        <dbReference type="Proteomes" id="UP000469452"/>
    </source>
</evidence>
<dbReference type="PANTHER" id="PTHR34305">
    <property type="entry name" value="EXPRESSED PROTEIN"/>
    <property type="match status" value="1"/>
</dbReference>
<dbReference type="EMBL" id="VJMI01005276">
    <property type="protein sequence ID" value="KAF0769942.1"/>
    <property type="molecule type" value="Genomic_DNA"/>
</dbReference>
<reference evidence="2 3" key="1">
    <citation type="submission" date="2019-06" db="EMBL/GenBank/DDBJ databases">
        <title>Genomics analysis of Aphanomyces spp. identifies a new class of oomycete effector associated with host adaptation.</title>
        <authorList>
            <person name="Gaulin E."/>
        </authorList>
    </citation>
    <scope>NUCLEOTIDE SEQUENCE [LARGE SCALE GENOMIC DNA]</scope>
    <source>
        <strain evidence="2 3">E</strain>
    </source>
</reference>
<dbReference type="Proteomes" id="UP000469452">
    <property type="component" value="Unassembled WGS sequence"/>
</dbReference>
<feature type="region of interest" description="Disordered" evidence="1">
    <location>
        <begin position="81"/>
        <end position="108"/>
    </location>
</feature>
<evidence type="ECO:0000313" key="2">
    <source>
        <dbReference type="EMBL" id="KAF0769942.1"/>
    </source>
</evidence>
<comment type="caution">
    <text evidence="2">The sequence shown here is derived from an EMBL/GenBank/DDBJ whole genome shotgun (WGS) entry which is preliminary data.</text>
</comment>
<gene>
    <name evidence="2" type="ORF">AaE_002643</name>
</gene>
<accession>A0A6A5APA7</accession>
<dbReference type="AlphaFoldDB" id="A0A6A5APA7"/>
<sequence length="873" mass="96997">MPRRRALCSHCHDYPTLSHCSRRACSSCECNCAAHSKQRRQLFASNARGTFVVDAIQAIAEEFLVRNHSLDHADGQLNVGVDTDHAYGPNTDYADGPNTDHADGPNSTTLGNALNEDLFVDELDGSRVNCLVRGGDDVGTAAVSIEEVQPGSVPSSYLEVNFHERYANAILGQDMLLTVFPGKLYCLPEIGRSLADLRFGSKSPHVFVATLAFVDEDVTVVYCTSCKTTLNLLLGEMLRGLTDSRCRTWSDVVAQCTDFECVHVAAFRVLRTNLAQNPRGTDLTQLSDIPPGVQFGVSTPNTSTAVFSSVHDGTDLLNRVLLQLRGENDWQCLRCTKTVTCAHKNVWLAYIEESHIDFSLDPEWFMDENNTPTNSSFVKPHVLFPVDALSQSIVRSRRGFNHFVSFEPSMFVPKQLDRAKCVCGATVEYDRWTTVTSCTVYGVFRAEQLFVPQYRCADAACEHATQFDGFYHGFLRTAGSTFMDIDLVNLVRLNLVVGATPLSATYRVVQGLYSARGLQFCSKSTFVTACWAILYALEVDLVSCFKCPHCGNLDTAPIIVGDGNAKMACRREFSSPKVECARDTTPNTGVSIDNRTFIRDPTTRKMLLHFCGSRAKQGDHPPALMTVANHAALRARLVHHASVLAPLFDMILANETDERGLCTRKWKTFLSDLARHSPVQNGVVRNPSSMGPTLLALADESSRPQHLPAALACLQANMPAFAQTLRETNMDVQPFHIMWAPLSGVLRRLATEFCNYLDQLPAVECLPRPMENVLYADDELHEWFPGAPVRNLLRTYEDHHRADDTICTKNSPGARYKMPGIFHFCCPHGICLGFSVLHDYESPMHPFSILCQRWTQTEAMRIVIMDNACNLHT</sequence>
<dbReference type="VEuPathDB" id="FungiDB:H257_18951"/>
<organism evidence="2 3">
    <name type="scientific">Aphanomyces astaci</name>
    <name type="common">Crayfish plague agent</name>
    <dbReference type="NCBI Taxonomy" id="112090"/>
    <lineage>
        <taxon>Eukaryota</taxon>
        <taxon>Sar</taxon>
        <taxon>Stramenopiles</taxon>
        <taxon>Oomycota</taxon>
        <taxon>Saprolegniomycetes</taxon>
        <taxon>Saprolegniales</taxon>
        <taxon>Verrucalvaceae</taxon>
        <taxon>Aphanomyces</taxon>
    </lineage>
</organism>
<dbReference type="PANTHER" id="PTHR34305:SF1">
    <property type="entry name" value="SWIM-TYPE DOMAIN-CONTAINING PROTEIN"/>
    <property type="match status" value="1"/>
</dbReference>